<protein>
    <submittedName>
        <fullName evidence="1">Uncharacterized protein</fullName>
    </submittedName>
</protein>
<organism evidence="1">
    <name type="scientific">mine drainage metagenome</name>
    <dbReference type="NCBI Taxonomy" id="410659"/>
    <lineage>
        <taxon>unclassified sequences</taxon>
        <taxon>metagenomes</taxon>
        <taxon>ecological metagenomes</taxon>
    </lineage>
</organism>
<reference evidence="1" key="1">
    <citation type="submission" date="2016-10" db="EMBL/GenBank/DDBJ databases">
        <title>Sequence of Gallionella enrichment culture.</title>
        <authorList>
            <person name="Poehlein A."/>
            <person name="Muehling M."/>
            <person name="Daniel R."/>
        </authorList>
    </citation>
    <scope>NUCLEOTIDE SEQUENCE</scope>
</reference>
<name>A0A1J5RPN9_9ZZZZ</name>
<dbReference type="AlphaFoldDB" id="A0A1J5RPN9"/>
<comment type="caution">
    <text evidence="1">The sequence shown here is derived from an EMBL/GenBank/DDBJ whole genome shotgun (WGS) entry which is preliminary data.</text>
</comment>
<proteinExistence type="predicted"/>
<dbReference type="EMBL" id="MLJW01000125">
    <property type="protein sequence ID" value="OIQ97990.1"/>
    <property type="molecule type" value="Genomic_DNA"/>
</dbReference>
<evidence type="ECO:0000313" key="1">
    <source>
        <dbReference type="EMBL" id="OIQ97990.1"/>
    </source>
</evidence>
<accession>A0A1J5RPN9</accession>
<sequence>MKNIINSIILFCGLITMFSGCKPDVITLGATLDKSALKFTATPDPANPNNIILTSLTPNVTPYWVTPSGSSIRVVDTVNFPFPGTDTIRYAVESAGGLVYADPVVVTINSIDAKTVSDSMWIKLAGGLGKSKTWRLDVNAIGASKYFNGPTYFAGANFSWEWDAGWANWIIDAGDYGTMTFDLIGKPNFTSNNLMFPALSGTGTFMLYTKANTLSTFGAEILHDKNPNNGTQGANVSNWRTNMVIKSLTNDHMQLVAVRNDGVWLIYNYISLDYYNTH</sequence>
<gene>
    <name evidence="1" type="ORF">GALL_200420</name>
</gene>
<dbReference type="PROSITE" id="PS51257">
    <property type="entry name" value="PROKAR_LIPOPROTEIN"/>
    <property type="match status" value="1"/>
</dbReference>